<sequence>MELKVRLPLRSPVHTISILLPYPMIRVFSDTPE</sequence>
<dbReference type="AlphaFoldDB" id="A0A3S3QLF1"/>
<name>A0A3S3QLF1_9BACT</name>
<organism evidence="1 2">
    <name type="scientific">Candidatus Electrothrix aarhusensis</name>
    <dbReference type="NCBI Taxonomy" id="1859131"/>
    <lineage>
        <taxon>Bacteria</taxon>
        <taxon>Pseudomonadati</taxon>
        <taxon>Thermodesulfobacteriota</taxon>
        <taxon>Desulfobulbia</taxon>
        <taxon>Desulfobulbales</taxon>
        <taxon>Desulfobulbaceae</taxon>
        <taxon>Candidatus Electrothrix</taxon>
    </lineage>
</organism>
<protein>
    <submittedName>
        <fullName evidence="1">Uncharacterized protein</fullName>
    </submittedName>
</protein>
<dbReference type="Proteomes" id="UP000287853">
    <property type="component" value="Unassembled WGS sequence"/>
</dbReference>
<accession>A0A3S3QLF1</accession>
<comment type="caution">
    <text evidence="1">The sequence shown here is derived from an EMBL/GenBank/DDBJ whole genome shotgun (WGS) entry which is preliminary data.</text>
</comment>
<evidence type="ECO:0000313" key="1">
    <source>
        <dbReference type="EMBL" id="RWX47730.1"/>
    </source>
</evidence>
<dbReference type="EMBL" id="MTKO01000028">
    <property type="protein sequence ID" value="RWX47730.1"/>
    <property type="molecule type" value="Genomic_DNA"/>
</dbReference>
<keyword evidence="2" id="KW-1185">Reference proteome</keyword>
<evidence type="ECO:0000313" key="2">
    <source>
        <dbReference type="Proteomes" id="UP000287853"/>
    </source>
</evidence>
<proteinExistence type="predicted"/>
<reference evidence="1 2" key="1">
    <citation type="submission" date="2017-01" db="EMBL/GenBank/DDBJ databases">
        <title>The cable genome- insights into the physiology and evolution of filamentous bacteria capable of sulfide oxidation via long distance electron transfer.</title>
        <authorList>
            <person name="Schreiber L."/>
            <person name="Bjerg J.T."/>
            <person name="Boggild A."/>
            <person name="Van De Vossenberg J."/>
            <person name="Meysman F."/>
            <person name="Nielsen L.P."/>
            <person name="Schramm A."/>
            <person name="Kjeldsen K.U."/>
        </authorList>
    </citation>
    <scope>NUCLEOTIDE SEQUENCE [LARGE SCALE GENOMIC DNA]</scope>
    <source>
        <strain evidence="1">MCF</strain>
    </source>
</reference>
<gene>
    <name evidence="1" type="ORF">H206_06967</name>
</gene>